<name>A0A1N6FZ56_9LACT</name>
<dbReference type="Gene3D" id="3.40.190.10">
    <property type="entry name" value="Periplasmic binding protein-like II"/>
    <property type="match status" value="2"/>
</dbReference>
<comment type="similarity">
    <text evidence="1">Belongs to the LysR transcriptional regulatory family.</text>
</comment>
<keyword evidence="4" id="KW-0804">Transcription</keyword>
<dbReference type="RefSeq" id="WP_034547726.1">
    <property type="nucleotide sequence ID" value="NZ_FSRN01000001.1"/>
</dbReference>
<dbReference type="Pfam" id="PF00126">
    <property type="entry name" value="HTH_1"/>
    <property type="match status" value="1"/>
</dbReference>
<dbReference type="PROSITE" id="PS50931">
    <property type="entry name" value="HTH_LYSR"/>
    <property type="match status" value="1"/>
</dbReference>
<sequence>MNLQDLVYFNYLAETLSFTATAEHFYVSQPSISMSLKRLEKDLDTVLINRKRIHKNLNLTETGEVLYKHSAQILQTIHTVTEEIHDLKNQVVYLGFLPTIGGQFMGRLMPHLTKFSASMKLIEEKSSDLMLQLVKSGQVPLAIIGSDHPTFADDNLLQILLKKEEVALWVSPENHLAKKDSVTAAEIQDELFISLEQGYTHQRIFEQWTEDSHIEQPKTLYTKEIQTALSIASSTDMLAFMSDILVEDHPRLVRVSIENAPYFYISLIVNKKLNNTNHFQTEFNKTMIELAESYGGE</sequence>
<dbReference type="SUPFAM" id="SSF46785">
    <property type="entry name" value="Winged helix' DNA-binding domain"/>
    <property type="match status" value="1"/>
</dbReference>
<evidence type="ECO:0000256" key="2">
    <source>
        <dbReference type="ARBA" id="ARBA00023015"/>
    </source>
</evidence>
<proteinExistence type="inferred from homology"/>
<reference evidence="7" key="1">
    <citation type="submission" date="2016-11" db="EMBL/GenBank/DDBJ databases">
        <authorList>
            <person name="Varghese N."/>
            <person name="Submissions S."/>
        </authorList>
    </citation>
    <scope>NUCLEOTIDE SEQUENCE [LARGE SCALE GENOMIC DNA]</scope>
    <source>
        <strain evidence="7">313</strain>
    </source>
</reference>
<dbReference type="Gene3D" id="1.10.10.10">
    <property type="entry name" value="Winged helix-like DNA-binding domain superfamily/Winged helix DNA-binding domain"/>
    <property type="match status" value="1"/>
</dbReference>
<evidence type="ECO:0000259" key="5">
    <source>
        <dbReference type="PROSITE" id="PS50931"/>
    </source>
</evidence>
<evidence type="ECO:0000256" key="4">
    <source>
        <dbReference type="ARBA" id="ARBA00023163"/>
    </source>
</evidence>
<evidence type="ECO:0000313" key="6">
    <source>
        <dbReference type="EMBL" id="SIO00595.1"/>
    </source>
</evidence>
<dbReference type="InterPro" id="IPR036390">
    <property type="entry name" value="WH_DNA-bd_sf"/>
</dbReference>
<dbReference type="SUPFAM" id="SSF53850">
    <property type="entry name" value="Periplasmic binding protein-like II"/>
    <property type="match status" value="1"/>
</dbReference>
<feature type="domain" description="HTH lysR-type" evidence="5">
    <location>
        <begin position="1"/>
        <end position="58"/>
    </location>
</feature>
<keyword evidence="3 6" id="KW-0238">DNA-binding</keyword>
<dbReference type="GO" id="GO:0005829">
    <property type="term" value="C:cytosol"/>
    <property type="evidence" value="ECO:0007669"/>
    <property type="project" value="TreeGrafter"/>
</dbReference>
<dbReference type="STRING" id="28230.SAMN05878443_0911"/>
<dbReference type="InterPro" id="IPR036388">
    <property type="entry name" value="WH-like_DNA-bd_sf"/>
</dbReference>
<dbReference type="PRINTS" id="PR00039">
    <property type="entry name" value="HTHLYSR"/>
</dbReference>
<protein>
    <submittedName>
        <fullName evidence="6">DNA-binding transcriptional regulator, LysR family</fullName>
    </submittedName>
</protein>
<dbReference type="InterPro" id="IPR005119">
    <property type="entry name" value="LysR_subst-bd"/>
</dbReference>
<keyword evidence="2" id="KW-0805">Transcription regulation</keyword>
<dbReference type="EMBL" id="FSRN01000001">
    <property type="protein sequence ID" value="SIO00595.1"/>
    <property type="molecule type" value="Genomic_DNA"/>
</dbReference>
<dbReference type="AlphaFoldDB" id="A0A1N6FZ56"/>
<dbReference type="GO" id="GO:0003677">
    <property type="term" value="F:DNA binding"/>
    <property type="evidence" value="ECO:0007669"/>
    <property type="project" value="UniProtKB-KW"/>
</dbReference>
<accession>A0A1N6FZ56</accession>
<dbReference type="OrthoDB" id="9803735at2"/>
<gene>
    <name evidence="6" type="ORF">SAMN05878443_0911</name>
</gene>
<organism evidence="6 7">
    <name type="scientific">Carnobacterium alterfunditum</name>
    <dbReference type="NCBI Taxonomy" id="28230"/>
    <lineage>
        <taxon>Bacteria</taxon>
        <taxon>Bacillati</taxon>
        <taxon>Bacillota</taxon>
        <taxon>Bacilli</taxon>
        <taxon>Lactobacillales</taxon>
        <taxon>Carnobacteriaceae</taxon>
        <taxon>Carnobacterium</taxon>
    </lineage>
</organism>
<evidence type="ECO:0000313" key="7">
    <source>
        <dbReference type="Proteomes" id="UP000184758"/>
    </source>
</evidence>
<dbReference type="FunFam" id="1.10.10.10:FF:000001">
    <property type="entry name" value="LysR family transcriptional regulator"/>
    <property type="match status" value="1"/>
</dbReference>
<dbReference type="eggNOG" id="COG0583">
    <property type="taxonomic scope" value="Bacteria"/>
</dbReference>
<dbReference type="GO" id="GO:0003700">
    <property type="term" value="F:DNA-binding transcription factor activity"/>
    <property type="evidence" value="ECO:0007669"/>
    <property type="project" value="InterPro"/>
</dbReference>
<keyword evidence="7" id="KW-1185">Reference proteome</keyword>
<evidence type="ECO:0000256" key="1">
    <source>
        <dbReference type="ARBA" id="ARBA00009437"/>
    </source>
</evidence>
<dbReference type="InterPro" id="IPR050950">
    <property type="entry name" value="HTH-type_LysR_regulators"/>
</dbReference>
<evidence type="ECO:0000256" key="3">
    <source>
        <dbReference type="ARBA" id="ARBA00023125"/>
    </source>
</evidence>
<dbReference type="Proteomes" id="UP000184758">
    <property type="component" value="Unassembled WGS sequence"/>
</dbReference>
<dbReference type="PANTHER" id="PTHR30419">
    <property type="entry name" value="HTH-TYPE TRANSCRIPTIONAL REGULATOR YBHD"/>
    <property type="match status" value="1"/>
</dbReference>
<dbReference type="Pfam" id="PF03466">
    <property type="entry name" value="LysR_substrate"/>
    <property type="match status" value="1"/>
</dbReference>
<dbReference type="InterPro" id="IPR000847">
    <property type="entry name" value="LysR_HTH_N"/>
</dbReference>